<reference evidence="2" key="1">
    <citation type="submission" date="2023-04" db="EMBL/GenBank/DDBJ databases">
        <title>Phytophthora fragariaefolia NBRC 109709.</title>
        <authorList>
            <person name="Ichikawa N."/>
            <person name="Sato H."/>
            <person name="Tonouchi N."/>
        </authorList>
    </citation>
    <scope>NUCLEOTIDE SEQUENCE</scope>
    <source>
        <strain evidence="2">NBRC 109709</strain>
    </source>
</reference>
<feature type="compositionally biased region" description="Basic and acidic residues" evidence="1">
    <location>
        <begin position="77"/>
        <end position="89"/>
    </location>
</feature>
<proteinExistence type="predicted"/>
<dbReference type="AlphaFoldDB" id="A0A9W7D5M2"/>
<dbReference type="EMBL" id="BSXT01004768">
    <property type="protein sequence ID" value="GMF58892.1"/>
    <property type="molecule type" value="Genomic_DNA"/>
</dbReference>
<name>A0A9W7D5M2_9STRA</name>
<sequence>MCSPATALIRLDLPQFRAPAELDVNALLDTPNWTLSTDNDDCGVGIQPGAESSAPRSNGVEPSGEIPSDLLIGPDGQDCHLPRLSDRCSEGSVGPNTKPTEHSE</sequence>
<evidence type="ECO:0000256" key="1">
    <source>
        <dbReference type="SAM" id="MobiDB-lite"/>
    </source>
</evidence>
<comment type="caution">
    <text evidence="2">The sequence shown here is derived from an EMBL/GenBank/DDBJ whole genome shotgun (WGS) entry which is preliminary data.</text>
</comment>
<keyword evidence="3" id="KW-1185">Reference proteome</keyword>
<evidence type="ECO:0000313" key="2">
    <source>
        <dbReference type="EMBL" id="GMF58892.1"/>
    </source>
</evidence>
<feature type="region of interest" description="Disordered" evidence="1">
    <location>
        <begin position="38"/>
        <end position="104"/>
    </location>
</feature>
<evidence type="ECO:0000313" key="3">
    <source>
        <dbReference type="Proteomes" id="UP001165121"/>
    </source>
</evidence>
<gene>
    <name evidence="2" type="ORF">Pfra01_002540100</name>
</gene>
<accession>A0A9W7D5M2</accession>
<organism evidence="2 3">
    <name type="scientific">Phytophthora fragariaefolia</name>
    <dbReference type="NCBI Taxonomy" id="1490495"/>
    <lineage>
        <taxon>Eukaryota</taxon>
        <taxon>Sar</taxon>
        <taxon>Stramenopiles</taxon>
        <taxon>Oomycota</taxon>
        <taxon>Peronosporomycetes</taxon>
        <taxon>Peronosporales</taxon>
        <taxon>Peronosporaceae</taxon>
        <taxon>Phytophthora</taxon>
    </lineage>
</organism>
<dbReference type="Proteomes" id="UP001165121">
    <property type="component" value="Unassembled WGS sequence"/>
</dbReference>
<protein>
    <submittedName>
        <fullName evidence="2">Unnamed protein product</fullName>
    </submittedName>
</protein>